<name>A0A099FB31_9RHOB</name>
<dbReference type="PANTHER" id="PTHR35377">
    <property type="entry name" value="ANTITOXIN VAPB49-RELATED-RELATED"/>
    <property type="match status" value="1"/>
</dbReference>
<proteinExistence type="inferred from homology"/>
<comment type="caution">
    <text evidence="3">The sequence shown here is derived from an EMBL/GenBank/DDBJ whole genome shotgun (WGS) entry which is preliminary data.</text>
</comment>
<dbReference type="STRING" id="690417.IC63_09015"/>
<dbReference type="RefSeq" id="WP_036719185.1">
    <property type="nucleotide sequence ID" value="NZ_CALUAY010000081.1"/>
</dbReference>
<reference evidence="3 4" key="2">
    <citation type="submission" date="2014-10" db="EMBL/GenBank/DDBJ databases">
        <title>Paracoccus sanguinis sp. nov., isolated from clinical specimens of New York State patients.</title>
        <authorList>
            <person name="Mingle L.A."/>
            <person name="Cole J.A."/>
            <person name="Lapierre P."/>
            <person name="Musser K.A."/>
        </authorList>
    </citation>
    <scope>NUCLEOTIDE SEQUENCE [LARGE SCALE GENOMIC DNA]</scope>
    <source>
        <strain evidence="3 4">HAMBI 3106</strain>
    </source>
</reference>
<evidence type="ECO:0000256" key="2">
    <source>
        <dbReference type="RuleBase" id="RU362080"/>
    </source>
</evidence>
<accession>A0A099FB31</accession>
<protein>
    <recommendedName>
        <fullName evidence="2">Antitoxin</fullName>
    </recommendedName>
</protein>
<comment type="function">
    <text evidence="2">Antitoxin component of a type II toxin-antitoxin (TA) system.</text>
</comment>
<evidence type="ECO:0000313" key="3">
    <source>
        <dbReference type="EMBL" id="KGJ07287.1"/>
    </source>
</evidence>
<sequence length="86" mass="9412">MREIGAFEAKTRLSELLAAAEAGESITITRRGAPVARLVPAAEREDRSAALTRIAALRRRLGDRLADGRATLTRDEILSARDQGRR</sequence>
<keyword evidence="4" id="KW-1185">Reference proteome</keyword>
<dbReference type="Pfam" id="PF02604">
    <property type="entry name" value="PhdYeFM_antitox"/>
    <property type="match status" value="1"/>
</dbReference>
<dbReference type="EMBL" id="JRKS01000023">
    <property type="protein sequence ID" value="KGJ07287.1"/>
    <property type="molecule type" value="Genomic_DNA"/>
</dbReference>
<dbReference type="NCBIfam" id="TIGR01552">
    <property type="entry name" value="phd_fam"/>
    <property type="match status" value="1"/>
</dbReference>
<dbReference type="InterPro" id="IPR006442">
    <property type="entry name" value="Antitoxin_Phd/YefM"/>
</dbReference>
<reference evidence="3 4" key="1">
    <citation type="submission" date="2014-09" db="EMBL/GenBank/DDBJ databases">
        <authorList>
            <person name="McGinnis J.M."/>
            <person name="Wolfgang W.J."/>
        </authorList>
    </citation>
    <scope>NUCLEOTIDE SEQUENCE [LARGE SCALE GENOMIC DNA]</scope>
    <source>
        <strain evidence="3 4">HAMBI 3106</strain>
    </source>
</reference>
<dbReference type="SUPFAM" id="SSF143120">
    <property type="entry name" value="YefM-like"/>
    <property type="match status" value="1"/>
</dbReference>
<dbReference type="InterPro" id="IPR036165">
    <property type="entry name" value="YefM-like_sf"/>
</dbReference>
<organism evidence="3 4">
    <name type="scientific">Paracoccus sphaerophysae</name>
    <dbReference type="NCBI Taxonomy" id="690417"/>
    <lineage>
        <taxon>Bacteria</taxon>
        <taxon>Pseudomonadati</taxon>
        <taxon>Pseudomonadota</taxon>
        <taxon>Alphaproteobacteria</taxon>
        <taxon>Rhodobacterales</taxon>
        <taxon>Paracoccaceae</taxon>
        <taxon>Paracoccus</taxon>
    </lineage>
</organism>
<comment type="similarity">
    <text evidence="1 2">Belongs to the phD/YefM antitoxin family.</text>
</comment>
<dbReference type="Proteomes" id="UP000029917">
    <property type="component" value="Unassembled WGS sequence"/>
</dbReference>
<gene>
    <name evidence="3" type="ORF">IC63_09015</name>
</gene>
<evidence type="ECO:0000313" key="4">
    <source>
        <dbReference type="Proteomes" id="UP000029917"/>
    </source>
</evidence>
<evidence type="ECO:0000256" key="1">
    <source>
        <dbReference type="ARBA" id="ARBA00009981"/>
    </source>
</evidence>
<dbReference type="AlphaFoldDB" id="A0A099FB31"/>
<dbReference type="InterPro" id="IPR051416">
    <property type="entry name" value="phD-YefM_TA_antitoxins"/>
</dbReference>
<dbReference type="Gene3D" id="3.40.1620.10">
    <property type="entry name" value="YefM-like domain"/>
    <property type="match status" value="1"/>
</dbReference>